<organism evidence="1 2">
    <name type="scientific">Aquimarina aggregata</name>
    <dbReference type="NCBI Taxonomy" id="1642818"/>
    <lineage>
        <taxon>Bacteria</taxon>
        <taxon>Pseudomonadati</taxon>
        <taxon>Bacteroidota</taxon>
        <taxon>Flavobacteriia</taxon>
        <taxon>Flavobacteriales</taxon>
        <taxon>Flavobacteriaceae</taxon>
        <taxon>Aquimarina</taxon>
    </lineage>
</organism>
<evidence type="ECO:0000313" key="2">
    <source>
        <dbReference type="Proteomes" id="UP000076715"/>
    </source>
</evidence>
<sequence>MALQIIIGLLLLIGIIILGKKLSKHKSLFPLMPFKYNFALRRDTFVETLRLLEQRNGKLIVETGTSRDGLKNTHGDGAATIVFGKWAQRHGGKVISVDISEDSLKGSQEGLNDENLNNVVTLELSDSIAFLENFDQKIDLLYLDSYDYSLHDEEIQRKSQEHHLKEFIAVEKNLHDDTIILIDDCDLPGGGKGKVVVEHMLKKDWVIVTNAYQILMVKKSSLKN</sequence>
<dbReference type="SUPFAM" id="SSF53335">
    <property type="entry name" value="S-adenosyl-L-methionine-dependent methyltransferases"/>
    <property type="match status" value="1"/>
</dbReference>
<proteinExistence type="predicted"/>
<dbReference type="InterPro" id="IPR029063">
    <property type="entry name" value="SAM-dependent_MTases_sf"/>
</dbReference>
<dbReference type="Proteomes" id="UP000076715">
    <property type="component" value="Unassembled WGS sequence"/>
</dbReference>
<protein>
    <recommendedName>
        <fullName evidence="3">Methyltransferase domain-containing protein</fullName>
    </recommendedName>
</protein>
<dbReference type="RefSeq" id="WP_066313689.1">
    <property type="nucleotide sequence ID" value="NZ_CANLSS010000022.1"/>
</dbReference>
<dbReference type="Gene3D" id="3.40.50.150">
    <property type="entry name" value="Vaccinia Virus protein VP39"/>
    <property type="match status" value="1"/>
</dbReference>
<dbReference type="CDD" id="cd02440">
    <property type="entry name" value="AdoMet_MTases"/>
    <property type="match status" value="1"/>
</dbReference>
<dbReference type="AlphaFoldDB" id="A0A163A3U6"/>
<dbReference type="STRING" id="1642818.AWE51_04640"/>
<evidence type="ECO:0008006" key="3">
    <source>
        <dbReference type="Google" id="ProtNLM"/>
    </source>
</evidence>
<name>A0A163A3U6_9FLAO</name>
<reference evidence="1 2" key="1">
    <citation type="submission" date="2016-01" db="EMBL/GenBank/DDBJ databases">
        <title>The draft genome sequence of Aquimarina sp. RZW4-3-2.</title>
        <authorList>
            <person name="Wang Y."/>
        </authorList>
    </citation>
    <scope>NUCLEOTIDE SEQUENCE [LARGE SCALE GENOMIC DNA]</scope>
    <source>
        <strain evidence="1 2">RZW4-3-2</strain>
    </source>
</reference>
<dbReference type="Pfam" id="PF13578">
    <property type="entry name" value="Methyltransf_24"/>
    <property type="match status" value="1"/>
</dbReference>
<gene>
    <name evidence="1" type="ORF">AWE51_04640</name>
</gene>
<comment type="caution">
    <text evidence="1">The sequence shown here is derived from an EMBL/GenBank/DDBJ whole genome shotgun (WGS) entry which is preliminary data.</text>
</comment>
<dbReference type="EMBL" id="LQRT01000013">
    <property type="protein sequence ID" value="KZS40247.1"/>
    <property type="molecule type" value="Genomic_DNA"/>
</dbReference>
<accession>A0A163A3U6</accession>
<dbReference type="OrthoDB" id="1159462at2"/>
<evidence type="ECO:0000313" key="1">
    <source>
        <dbReference type="EMBL" id="KZS40247.1"/>
    </source>
</evidence>
<keyword evidence="2" id="KW-1185">Reference proteome</keyword>